<gene>
    <name evidence="1" type="ORF">C1H46_012525</name>
</gene>
<dbReference type="EMBL" id="VIEB01000187">
    <property type="protein sequence ID" value="TQE01901.1"/>
    <property type="molecule type" value="Genomic_DNA"/>
</dbReference>
<organism evidence="1 2">
    <name type="scientific">Malus baccata</name>
    <name type="common">Siberian crab apple</name>
    <name type="synonym">Pyrus baccata</name>
    <dbReference type="NCBI Taxonomy" id="106549"/>
    <lineage>
        <taxon>Eukaryota</taxon>
        <taxon>Viridiplantae</taxon>
        <taxon>Streptophyta</taxon>
        <taxon>Embryophyta</taxon>
        <taxon>Tracheophyta</taxon>
        <taxon>Spermatophyta</taxon>
        <taxon>Magnoliopsida</taxon>
        <taxon>eudicotyledons</taxon>
        <taxon>Gunneridae</taxon>
        <taxon>Pentapetalae</taxon>
        <taxon>rosids</taxon>
        <taxon>fabids</taxon>
        <taxon>Rosales</taxon>
        <taxon>Rosaceae</taxon>
        <taxon>Amygdaloideae</taxon>
        <taxon>Maleae</taxon>
        <taxon>Malus</taxon>
    </lineage>
</organism>
<proteinExistence type="predicted"/>
<keyword evidence="2" id="KW-1185">Reference proteome</keyword>
<evidence type="ECO:0000313" key="1">
    <source>
        <dbReference type="EMBL" id="TQE01901.1"/>
    </source>
</evidence>
<comment type="caution">
    <text evidence="1">The sequence shown here is derived from an EMBL/GenBank/DDBJ whole genome shotgun (WGS) entry which is preliminary data.</text>
</comment>
<sequence>MLNFLCSKLCATVQHEASRRRVMNLEKNPKIPESKVYAAKHKPSNNMPYKVKNPHLKCSYCDTVGHVEEKYWILHLELKPKFNMDHKIIPSRSSSAGSYKPQHAANHSYILFTDGIQDFTSNPVSLINEFAIYL</sequence>
<evidence type="ECO:0000313" key="2">
    <source>
        <dbReference type="Proteomes" id="UP000315295"/>
    </source>
</evidence>
<name>A0A540MT12_MALBA</name>
<accession>A0A540MT12</accession>
<dbReference type="AlphaFoldDB" id="A0A540MT12"/>
<protein>
    <submittedName>
        <fullName evidence="1">Uncharacterized protein</fullName>
    </submittedName>
</protein>
<reference evidence="1 2" key="1">
    <citation type="journal article" date="2019" name="G3 (Bethesda)">
        <title>Sequencing of a Wild Apple (Malus baccata) Genome Unravels the Differences Between Cultivated and Wild Apple Species Regarding Disease Resistance and Cold Tolerance.</title>
        <authorList>
            <person name="Chen X."/>
        </authorList>
    </citation>
    <scope>NUCLEOTIDE SEQUENCE [LARGE SCALE GENOMIC DNA]</scope>
    <source>
        <strain evidence="2">cv. Shandingzi</strain>
        <tissue evidence="1">Leaves</tissue>
    </source>
</reference>
<dbReference type="Proteomes" id="UP000315295">
    <property type="component" value="Unassembled WGS sequence"/>
</dbReference>